<evidence type="ECO:0000256" key="1">
    <source>
        <dbReference type="SAM" id="Phobius"/>
    </source>
</evidence>
<keyword evidence="1" id="KW-0472">Membrane</keyword>
<dbReference type="VEuPathDB" id="FungiDB:I7I53_06007"/>
<keyword evidence="1" id="KW-0812">Transmembrane</keyword>
<sequence>MPKESILKKGLLESGEHATLSFAMFKENPSRSNLSCGFYIIVAGLLFLHAAKFNTDCRPVKQADLH</sequence>
<dbReference type="Proteomes" id="UP000663419">
    <property type="component" value="Chromosome 2"/>
</dbReference>
<protein>
    <submittedName>
        <fullName evidence="2">Uncharacterized protein</fullName>
    </submittedName>
</protein>
<evidence type="ECO:0000313" key="2">
    <source>
        <dbReference type="EMBL" id="QSS50845.1"/>
    </source>
</evidence>
<name>A0A8A1LDB7_AJEC8</name>
<feature type="transmembrane region" description="Helical" evidence="1">
    <location>
        <begin position="34"/>
        <end position="51"/>
    </location>
</feature>
<reference evidence="2" key="1">
    <citation type="submission" date="2021-01" db="EMBL/GenBank/DDBJ databases">
        <title>Chromosome-level genome assembly of a human fungal pathogen reveals clustering of transcriptionally co-regulated genes.</title>
        <authorList>
            <person name="Voorhies M."/>
            <person name="Cohen S."/>
            <person name="Shea T.P."/>
            <person name="Petrus S."/>
            <person name="Munoz J.F."/>
            <person name="Poplawski S."/>
            <person name="Goldman W.E."/>
            <person name="Michael T."/>
            <person name="Cuomo C.A."/>
            <person name="Sil A."/>
            <person name="Beyhan S."/>
        </authorList>
    </citation>
    <scope>NUCLEOTIDE SEQUENCE</scope>
    <source>
        <strain evidence="2">H88</strain>
    </source>
</reference>
<organism evidence="2 3">
    <name type="scientific">Ajellomyces capsulatus (strain H88)</name>
    <name type="common">Darling's disease fungus</name>
    <name type="synonym">Histoplasma capsulatum</name>
    <dbReference type="NCBI Taxonomy" id="544711"/>
    <lineage>
        <taxon>Eukaryota</taxon>
        <taxon>Fungi</taxon>
        <taxon>Dikarya</taxon>
        <taxon>Ascomycota</taxon>
        <taxon>Pezizomycotina</taxon>
        <taxon>Eurotiomycetes</taxon>
        <taxon>Eurotiomycetidae</taxon>
        <taxon>Onygenales</taxon>
        <taxon>Ajellomycetaceae</taxon>
        <taxon>Histoplasma</taxon>
    </lineage>
</organism>
<dbReference type="EMBL" id="CP069103">
    <property type="protein sequence ID" value="QSS50845.1"/>
    <property type="molecule type" value="Genomic_DNA"/>
</dbReference>
<evidence type="ECO:0000313" key="3">
    <source>
        <dbReference type="Proteomes" id="UP000663419"/>
    </source>
</evidence>
<dbReference type="AlphaFoldDB" id="A0A8A1LDB7"/>
<accession>A0A8A1LDB7</accession>
<proteinExistence type="predicted"/>
<gene>
    <name evidence="2" type="ORF">I7I53_06007</name>
</gene>
<keyword evidence="1" id="KW-1133">Transmembrane helix</keyword>